<dbReference type="STRING" id="1076937.SAMN04488120_103121"/>
<evidence type="ECO:0000313" key="2">
    <source>
        <dbReference type="EMBL" id="SFF38634.1"/>
    </source>
</evidence>
<dbReference type="GO" id="GO:0004190">
    <property type="term" value="F:aspartic-type endopeptidase activity"/>
    <property type="evidence" value="ECO:0007669"/>
    <property type="project" value="InterPro"/>
</dbReference>
<evidence type="ECO:0000256" key="1">
    <source>
        <dbReference type="SAM" id="Phobius"/>
    </source>
</evidence>
<reference evidence="2 3" key="1">
    <citation type="submission" date="2016-10" db="EMBL/GenBank/DDBJ databases">
        <authorList>
            <person name="de Groot N.N."/>
        </authorList>
    </citation>
    <scope>NUCLEOTIDE SEQUENCE [LARGE SCALE GENOMIC DNA]</scope>
    <source>
        <strain evidence="2 3">DSM 23609</strain>
    </source>
</reference>
<name>A0A1I2I8R9_9GAMM</name>
<dbReference type="Proteomes" id="UP000199771">
    <property type="component" value="Unassembled WGS sequence"/>
</dbReference>
<keyword evidence="1" id="KW-1133">Transmembrane helix</keyword>
<gene>
    <name evidence="2" type="ORF">SAMN04488120_103121</name>
</gene>
<keyword evidence="1" id="KW-0812">Transmembrane</keyword>
<feature type="transmembrane region" description="Helical" evidence="1">
    <location>
        <begin position="94"/>
        <end position="112"/>
    </location>
</feature>
<proteinExistence type="predicted"/>
<organism evidence="2 3">
    <name type="scientific">Fontimonas thermophila</name>
    <dbReference type="NCBI Taxonomy" id="1076937"/>
    <lineage>
        <taxon>Bacteria</taxon>
        <taxon>Pseudomonadati</taxon>
        <taxon>Pseudomonadota</taxon>
        <taxon>Gammaproteobacteria</taxon>
        <taxon>Nevskiales</taxon>
        <taxon>Nevskiaceae</taxon>
        <taxon>Fontimonas</taxon>
    </lineage>
</organism>
<keyword evidence="3" id="KW-1185">Reference proteome</keyword>
<keyword evidence="1" id="KW-0472">Membrane</keyword>
<dbReference type="EMBL" id="FOOC01000003">
    <property type="protein sequence ID" value="SFF38634.1"/>
    <property type="molecule type" value="Genomic_DNA"/>
</dbReference>
<evidence type="ECO:0000313" key="3">
    <source>
        <dbReference type="Proteomes" id="UP000199771"/>
    </source>
</evidence>
<dbReference type="GO" id="GO:0016020">
    <property type="term" value="C:membrane"/>
    <property type="evidence" value="ECO:0007669"/>
    <property type="project" value="InterPro"/>
</dbReference>
<sequence>MAVALVWLYQGRGPFGVTVSDGLLGAALCAAPWLPGWRWRRVGAGDVKYAACIGLLLGWLPGLRVMLYAGVILGIMAGLAWLRSSGGSRLPMGLALSAGLLIELSGVGRYVLPQA</sequence>
<dbReference type="Gene3D" id="1.20.120.1220">
    <property type="match status" value="1"/>
</dbReference>
<feature type="transmembrane region" description="Helical" evidence="1">
    <location>
        <begin position="65"/>
        <end position="82"/>
    </location>
</feature>
<dbReference type="AlphaFoldDB" id="A0A1I2I8R9"/>
<accession>A0A1I2I8R9</accession>
<protein>
    <submittedName>
        <fullName evidence="2">Type IV leader peptidase family protein</fullName>
    </submittedName>
</protein>